<feature type="repeat" description="RCC1" evidence="1">
    <location>
        <begin position="238"/>
        <end position="316"/>
    </location>
</feature>
<dbReference type="Pfam" id="PF13540">
    <property type="entry name" value="RCC1_2"/>
    <property type="match status" value="2"/>
</dbReference>
<dbReference type="PANTHER" id="PTHR46849">
    <property type="entry name" value="RCC1 DOMAIN-CONTAINING PROTEIN 1"/>
    <property type="match status" value="1"/>
</dbReference>
<evidence type="ECO:0000256" key="1">
    <source>
        <dbReference type="PROSITE-ProRule" id="PRU00235"/>
    </source>
</evidence>
<dbReference type="PROSITE" id="PS00626">
    <property type="entry name" value="RCC1_2"/>
    <property type="match status" value="1"/>
</dbReference>
<dbReference type="PRINTS" id="PR00633">
    <property type="entry name" value="RCCNDNSATION"/>
</dbReference>
<sequence>MHRHDEVNMKLLYCGYNGFGQCPTTRASTLPQLTEFPVTGVKEVSLAWSCMVVLTDSGVRVSGFVGGEPHQLKQLTLPDAQQPQQLSCSQRHVLVTVPSGDCWKFCIKNSSWRRLDHFTRVERELKHEDSGADPIVRVCCGSTFDVALSESGRAFVLPSPIYHPGVRVTQVACGNEHCLLLTETGQVFSWGIGSRGQLGHGGLENEQEIARQVDSLAGLHVMLVAAGGWHSSAVTECSDLYTWGWNQSGQLGFCTGKNTVRAKQEQTAGPKKLKTEYTDDVTILSTPLPVIWPLEQEVNVKDVGCGSRHTIALLDDGTVWGCGWNAYGQLGMSPERVPSTWKITRIELPDGNSGVVTGIECGAWSTVVFLA</sequence>
<organism evidence="2 3">
    <name type="scientific">Cryptotermes secundus</name>
    <dbReference type="NCBI Taxonomy" id="105785"/>
    <lineage>
        <taxon>Eukaryota</taxon>
        <taxon>Metazoa</taxon>
        <taxon>Ecdysozoa</taxon>
        <taxon>Arthropoda</taxon>
        <taxon>Hexapoda</taxon>
        <taxon>Insecta</taxon>
        <taxon>Pterygota</taxon>
        <taxon>Neoptera</taxon>
        <taxon>Polyneoptera</taxon>
        <taxon>Dictyoptera</taxon>
        <taxon>Blattodea</taxon>
        <taxon>Blattoidea</taxon>
        <taxon>Termitoidae</taxon>
        <taxon>Kalotermitidae</taxon>
        <taxon>Cryptotermitinae</taxon>
        <taxon>Cryptotermes</taxon>
    </lineage>
</organism>
<evidence type="ECO:0000313" key="3">
    <source>
        <dbReference type="Proteomes" id="UP000235965"/>
    </source>
</evidence>
<dbReference type="InterPro" id="IPR000408">
    <property type="entry name" value="Reg_chr_condens"/>
</dbReference>
<keyword evidence="3" id="KW-1185">Reference proteome</keyword>
<dbReference type="SUPFAM" id="SSF50985">
    <property type="entry name" value="RCC1/BLIP-II"/>
    <property type="match status" value="1"/>
</dbReference>
<evidence type="ECO:0008006" key="4">
    <source>
        <dbReference type="Google" id="ProtNLM"/>
    </source>
</evidence>
<dbReference type="OrthoDB" id="5370059at2759"/>
<reference evidence="2 3" key="1">
    <citation type="submission" date="2017-12" db="EMBL/GenBank/DDBJ databases">
        <title>Hemimetabolous genomes reveal molecular basis of termite eusociality.</title>
        <authorList>
            <person name="Harrison M.C."/>
            <person name="Jongepier E."/>
            <person name="Robertson H.M."/>
            <person name="Arning N."/>
            <person name="Bitard-Feildel T."/>
            <person name="Chao H."/>
            <person name="Childers C.P."/>
            <person name="Dinh H."/>
            <person name="Doddapaneni H."/>
            <person name="Dugan S."/>
            <person name="Gowin J."/>
            <person name="Greiner C."/>
            <person name="Han Y."/>
            <person name="Hu H."/>
            <person name="Hughes D.S.T."/>
            <person name="Huylmans A.-K."/>
            <person name="Kemena C."/>
            <person name="Kremer L.P.M."/>
            <person name="Lee S.L."/>
            <person name="Lopez-Ezquerra A."/>
            <person name="Mallet L."/>
            <person name="Monroy-Kuhn J.M."/>
            <person name="Moser A."/>
            <person name="Murali S.C."/>
            <person name="Muzny D.M."/>
            <person name="Otani S."/>
            <person name="Piulachs M.-D."/>
            <person name="Poelchau M."/>
            <person name="Qu J."/>
            <person name="Schaub F."/>
            <person name="Wada-Katsumata A."/>
            <person name="Worley K.C."/>
            <person name="Xie Q."/>
            <person name="Ylla G."/>
            <person name="Poulsen M."/>
            <person name="Gibbs R.A."/>
            <person name="Schal C."/>
            <person name="Richards S."/>
            <person name="Belles X."/>
            <person name="Korb J."/>
            <person name="Bornberg-Bauer E."/>
        </authorList>
    </citation>
    <scope>NUCLEOTIDE SEQUENCE [LARGE SCALE GENOMIC DNA]</scope>
    <source>
        <tissue evidence="2">Whole body</tissue>
    </source>
</reference>
<evidence type="ECO:0000313" key="2">
    <source>
        <dbReference type="EMBL" id="PNF43313.1"/>
    </source>
</evidence>
<dbReference type="InterPro" id="IPR052830">
    <property type="entry name" value="RCC1_domain-containing"/>
</dbReference>
<feature type="repeat" description="RCC1" evidence="1">
    <location>
        <begin position="185"/>
        <end position="237"/>
    </location>
</feature>
<dbReference type="PROSITE" id="PS50012">
    <property type="entry name" value="RCC1_3"/>
    <property type="match status" value="3"/>
</dbReference>
<name>A0A2J7RR60_9NEOP</name>
<dbReference type="AlphaFoldDB" id="A0A2J7RR60"/>
<comment type="caution">
    <text evidence="2">The sequence shown here is derived from an EMBL/GenBank/DDBJ whole genome shotgun (WGS) entry which is preliminary data.</text>
</comment>
<dbReference type="Gene3D" id="2.130.10.30">
    <property type="entry name" value="Regulator of chromosome condensation 1/beta-lactamase-inhibitor protein II"/>
    <property type="match status" value="2"/>
</dbReference>
<dbReference type="InParanoid" id="A0A2J7RR60"/>
<dbReference type="FunCoup" id="A0A2J7RR60">
    <property type="interactions" value="222"/>
</dbReference>
<accession>A0A2J7RR60</accession>
<feature type="repeat" description="RCC1" evidence="1">
    <location>
        <begin position="317"/>
        <end position="371"/>
    </location>
</feature>
<proteinExistence type="predicted"/>
<protein>
    <recommendedName>
        <fullName evidence="4">RCC1 domain-containing protein 1</fullName>
    </recommendedName>
</protein>
<dbReference type="Proteomes" id="UP000235965">
    <property type="component" value="Unassembled WGS sequence"/>
</dbReference>
<gene>
    <name evidence="2" type="ORF">B7P43_G14459</name>
</gene>
<dbReference type="PANTHER" id="PTHR46849:SF1">
    <property type="entry name" value="RCC1 DOMAIN-CONTAINING PROTEIN 1"/>
    <property type="match status" value="1"/>
</dbReference>
<dbReference type="InterPro" id="IPR009091">
    <property type="entry name" value="RCC1/BLIP-II"/>
</dbReference>
<dbReference type="EMBL" id="NEVH01000611">
    <property type="protein sequence ID" value="PNF43313.1"/>
    <property type="molecule type" value="Genomic_DNA"/>
</dbReference>
<dbReference type="STRING" id="105785.A0A2J7RR60"/>